<dbReference type="InterPro" id="IPR045743">
    <property type="entry name" value="DUF6089"/>
</dbReference>
<evidence type="ECO:0000259" key="2">
    <source>
        <dbReference type="Pfam" id="PF19573"/>
    </source>
</evidence>
<feature type="signal peptide" evidence="1">
    <location>
        <begin position="1"/>
        <end position="43"/>
    </location>
</feature>
<feature type="chain" id="PRO_5015421240" evidence="1">
    <location>
        <begin position="44"/>
        <end position="286"/>
    </location>
</feature>
<dbReference type="AlphaFoldDB" id="A0A2T5JEV4"/>
<dbReference type="SUPFAM" id="SSF56925">
    <property type="entry name" value="OMPA-like"/>
    <property type="match status" value="1"/>
</dbReference>
<keyword evidence="1" id="KW-0732">Signal</keyword>
<comment type="caution">
    <text evidence="3">The sequence shown here is derived from an EMBL/GenBank/DDBJ whole genome shotgun (WGS) entry which is preliminary data.</text>
</comment>
<evidence type="ECO:0000313" key="4">
    <source>
        <dbReference type="Proteomes" id="UP000244168"/>
    </source>
</evidence>
<proteinExistence type="predicted"/>
<organism evidence="3 4">
    <name type="scientific">Mucilaginibacter yixingensis</name>
    <dbReference type="NCBI Taxonomy" id="1295612"/>
    <lineage>
        <taxon>Bacteria</taxon>
        <taxon>Pseudomonadati</taxon>
        <taxon>Bacteroidota</taxon>
        <taxon>Sphingobacteriia</taxon>
        <taxon>Sphingobacteriales</taxon>
        <taxon>Sphingobacteriaceae</taxon>
        <taxon>Mucilaginibacter</taxon>
    </lineage>
</organism>
<dbReference type="Pfam" id="PF19573">
    <property type="entry name" value="DUF6089"/>
    <property type="match status" value="1"/>
</dbReference>
<dbReference type="EMBL" id="QAOQ01000001">
    <property type="protein sequence ID" value="PTR00963.1"/>
    <property type="molecule type" value="Genomic_DNA"/>
</dbReference>
<dbReference type="InterPro" id="IPR011250">
    <property type="entry name" value="OMP/PagP_B-barrel"/>
</dbReference>
<name>A0A2T5JEV4_9SPHI</name>
<sequence length="286" mass="31792">MKNSGKNRYGVKACLKDAKQKSFVFPKTLFAFCFLLSAFTANAQTWEPGLFIGGAGYQGDLDTRNLYKTSGLAGGVSIQRNFNPYFAFKLAYTHGKIAAADSSSKAGQPERNLSFHSQLDELSLMGEFNFMKYMPGYDPYKYRFSPFVFLGIGLTSFNPQAEYQGQTYDLRPLRTEGQTGDYARSTLVIPYGGGIKYNFASSWNIALSAGYRYVRTDYLDDVSGTYANKALFTNSTALALSDRSGERTGVYLGTAGSQRGDSQKNDTYFYIGFTLTFTILTSNCYY</sequence>
<evidence type="ECO:0000256" key="1">
    <source>
        <dbReference type="SAM" id="SignalP"/>
    </source>
</evidence>
<reference evidence="3 4" key="1">
    <citation type="submission" date="2018-04" db="EMBL/GenBank/DDBJ databases">
        <title>Genomic Encyclopedia of Archaeal and Bacterial Type Strains, Phase II (KMG-II): from individual species to whole genera.</title>
        <authorList>
            <person name="Goeker M."/>
        </authorList>
    </citation>
    <scope>NUCLEOTIDE SEQUENCE [LARGE SCALE GENOMIC DNA]</scope>
    <source>
        <strain evidence="3 4">DSM 26809</strain>
    </source>
</reference>
<dbReference type="Gene3D" id="2.40.160.20">
    <property type="match status" value="1"/>
</dbReference>
<gene>
    <name evidence="3" type="ORF">C8P68_101193</name>
</gene>
<dbReference type="RefSeq" id="WP_170113513.1">
    <property type="nucleotide sequence ID" value="NZ_CP160205.1"/>
</dbReference>
<feature type="domain" description="DUF6089" evidence="2">
    <location>
        <begin position="28"/>
        <end position="222"/>
    </location>
</feature>
<keyword evidence="4" id="KW-1185">Reference proteome</keyword>
<evidence type="ECO:0000313" key="3">
    <source>
        <dbReference type="EMBL" id="PTR00963.1"/>
    </source>
</evidence>
<accession>A0A2T5JEV4</accession>
<dbReference type="Proteomes" id="UP000244168">
    <property type="component" value="Unassembled WGS sequence"/>
</dbReference>
<protein>
    <submittedName>
        <fullName evidence="3">Opacity protein-like surface antigen</fullName>
    </submittedName>
</protein>